<evidence type="ECO:0000313" key="3">
    <source>
        <dbReference type="Proteomes" id="UP001205185"/>
    </source>
</evidence>
<reference evidence="2 3" key="1">
    <citation type="submission" date="2022-06" db="EMBL/GenBank/DDBJ databases">
        <title>Genomic Encyclopedia of Archaeal and Bacterial Type Strains, Phase II (KMG-II): from individual species to whole genera.</title>
        <authorList>
            <person name="Goeker M."/>
        </authorList>
    </citation>
    <scope>NUCLEOTIDE SEQUENCE [LARGE SCALE GENOMIC DNA]</scope>
    <source>
        <strain evidence="2 3">DSM 44255</strain>
    </source>
</reference>
<feature type="compositionally biased region" description="Basic and acidic residues" evidence="1">
    <location>
        <begin position="11"/>
        <end position="21"/>
    </location>
</feature>
<dbReference type="Proteomes" id="UP001205185">
    <property type="component" value="Unassembled WGS sequence"/>
</dbReference>
<protein>
    <submittedName>
        <fullName evidence="2">Uncharacterized protein</fullName>
    </submittedName>
</protein>
<comment type="caution">
    <text evidence="2">The sequence shown here is derived from an EMBL/GenBank/DDBJ whole genome shotgun (WGS) entry which is preliminary data.</text>
</comment>
<sequence>MASIKLLVMGTERERKPEPVRARPAGTPDSQNALIGLQRSAGNRAVSDMVTVSRYVPAPPPVRPPVVQPRAGVSRPVATPNGAPRYAAPPDYSIDEFDRRLTSAGTREAAVWEGERPIASLAGGGSAPGFVVERGWAKSSVAFEGGSEGNVTVHHRLRSFEVLGALAHDASKVSSEADLASVHAVYFPDSLVTELPAGPSIPTALDDVTIIYTPRALDPGGSARFAVLAGALRKRAQTLPEMSGWAMMKAIAGMDLELAADPAERKAGPCLQKPVPRQGGNARHNAFADKVTGSMTDYYLRTPEGLETTTDGLDANDPKLVWEVKTRHEWATEAGLAGGSLFSPLIHKEFIYKLEAQLARHIAVTSRCDMKLAYAVDDPTLAKFLRDHWGNSPPVYHR</sequence>
<feature type="region of interest" description="Disordered" evidence="1">
    <location>
        <begin position="61"/>
        <end position="91"/>
    </location>
</feature>
<evidence type="ECO:0000313" key="2">
    <source>
        <dbReference type="EMBL" id="MCP2269514.1"/>
    </source>
</evidence>
<dbReference type="EMBL" id="JAMTCO010000005">
    <property type="protein sequence ID" value="MCP2269514.1"/>
    <property type="molecule type" value="Genomic_DNA"/>
</dbReference>
<proteinExistence type="predicted"/>
<keyword evidence="3" id="KW-1185">Reference proteome</keyword>
<feature type="region of interest" description="Disordered" evidence="1">
    <location>
        <begin position="1"/>
        <end position="33"/>
    </location>
</feature>
<name>A0ABT1IA64_9PSEU</name>
<evidence type="ECO:0000256" key="1">
    <source>
        <dbReference type="SAM" id="MobiDB-lite"/>
    </source>
</evidence>
<organism evidence="2 3">
    <name type="scientific">Actinokineospora diospyrosa</name>
    <dbReference type="NCBI Taxonomy" id="103728"/>
    <lineage>
        <taxon>Bacteria</taxon>
        <taxon>Bacillati</taxon>
        <taxon>Actinomycetota</taxon>
        <taxon>Actinomycetes</taxon>
        <taxon>Pseudonocardiales</taxon>
        <taxon>Pseudonocardiaceae</taxon>
        <taxon>Actinokineospora</taxon>
    </lineage>
</organism>
<accession>A0ABT1IA64</accession>
<gene>
    <name evidence="2" type="ORF">LV75_002003</name>
</gene>